<protein>
    <recommendedName>
        <fullName evidence="11">Glycine--tRNA ligase beta subunit</fullName>
        <ecNumber evidence="11">6.1.1.14</ecNumber>
    </recommendedName>
    <alternativeName>
        <fullName evidence="11">Glycyl-tRNA synthetase beta subunit</fullName>
        <shortName evidence="11">GlyRS</shortName>
    </alternativeName>
</protein>
<dbReference type="Proteomes" id="UP000019092">
    <property type="component" value="Chromosome"/>
</dbReference>
<comment type="subunit">
    <text evidence="3 11">Tetramer of two alpha and two beta subunits.</text>
</comment>
<evidence type="ECO:0000259" key="12">
    <source>
        <dbReference type="SMART" id="SM00836"/>
    </source>
</evidence>
<evidence type="ECO:0000256" key="7">
    <source>
        <dbReference type="ARBA" id="ARBA00022840"/>
    </source>
</evidence>
<keyword evidence="9 11" id="KW-0030">Aminoacyl-tRNA synthetase</keyword>
<comment type="similarity">
    <text evidence="2 11">Belongs to the class-II aminoacyl-tRNA synthetase family.</text>
</comment>
<evidence type="ECO:0000256" key="8">
    <source>
        <dbReference type="ARBA" id="ARBA00022917"/>
    </source>
</evidence>
<dbReference type="Pfam" id="PF02092">
    <property type="entry name" value="tRNA_synt_2f"/>
    <property type="match status" value="1"/>
</dbReference>
<dbReference type="InterPro" id="IPR008909">
    <property type="entry name" value="DALR_anticod-bd"/>
</dbReference>
<evidence type="ECO:0000256" key="9">
    <source>
        <dbReference type="ARBA" id="ARBA00023146"/>
    </source>
</evidence>
<evidence type="ECO:0000256" key="11">
    <source>
        <dbReference type="HAMAP-Rule" id="MF_00255"/>
    </source>
</evidence>
<name>A0ABN4C0Q0_BIBTR</name>
<keyword evidence="5 11" id="KW-0436">Ligase</keyword>
<dbReference type="SMART" id="SM00836">
    <property type="entry name" value="DALR_1"/>
    <property type="match status" value="1"/>
</dbReference>
<evidence type="ECO:0000256" key="2">
    <source>
        <dbReference type="ARBA" id="ARBA00008226"/>
    </source>
</evidence>
<feature type="domain" description="DALR anticodon binding" evidence="12">
    <location>
        <begin position="623"/>
        <end position="725"/>
    </location>
</feature>
<dbReference type="PRINTS" id="PR01045">
    <property type="entry name" value="TRNASYNTHGB"/>
</dbReference>
<evidence type="ECO:0000313" key="14">
    <source>
        <dbReference type="Proteomes" id="UP000019092"/>
    </source>
</evidence>
<dbReference type="Gene3D" id="1.10.730.10">
    <property type="entry name" value="Isoleucyl-tRNA Synthetase, Domain 1"/>
    <property type="match status" value="1"/>
</dbReference>
<keyword evidence="6 11" id="KW-0547">Nucleotide-binding</keyword>
<keyword evidence="4 11" id="KW-0963">Cytoplasm</keyword>
<comment type="catalytic activity">
    <reaction evidence="10 11">
        <text>tRNA(Gly) + glycine + ATP = glycyl-tRNA(Gly) + AMP + diphosphate</text>
        <dbReference type="Rhea" id="RHEA:16013"/>
        <dbReference type="Rhea" id="RHEA-COMP:9664"/>
        <dbReference type="Rhea" id="RHEA-COMP:9683"/>
        <dbReference type="ChEBI" id="CHEBI:30616"/>
        <dbReference type="ChEBI" id="CHEBI:33019"/>
        <dbReference type="ChEBI" id="CHEBI:57305"/>
        <dbReference type="ChEBI" id="CHEBI:78442"/>
        <dbReference type="ChEBI" id="CHEBI:78522"/>
        <dbReference type="ChEBI" id="CHEBI:456215"/>
        <dbReference type="EC" id="6.1.1.14"/>
    </reaction>
</comment>
<dbReference type="EC" id="6.1.1.14" evidence="11"/>
<dbReference type="HAMAP" id="MF_00255">
    <property type="entry name" value="Gly_tRNA_synth_beta"/>
    <property type="match status" value="1"/>
</dbReference>
<comment type="subcellular location">
    <subcellularLocation>
        <location evidence="1 11">Cytoplasm</location>
    </subcellularLocation>
</comment>
<gene>
    <name evidence="11" type="primary">glyS</name>
    <name evidence="13" type="ORF">F543_20530</name>
</gene>
<dbReference type="NCBIfam" id="TIGR00211">
    <property type="entry name" value="glyS"/>
    <property type="match status" value="1"/>
</dbReference>
<evidence type="ECO:0000256" key="3">
    <source>
        <dbReference type="ARBA" id="ARBA00011209"/>
    </source>
</evidence>
<dbReference type="EMBL" id="CP006955">
    <property type="protein sequence ID" value="AHG84911.1"/>
    <property type="molecule type" value="Genomic_DNA"/>
</dbReference>
<keyword evidence="14" id="KW-1185">Reference proteome</keyword>
<dbReference type="InterPro" id="IPR015944">
    <property type="entry name" value="Gly-tRNA-synth_bsu"/>
</dbReference>
<accession>A0ABN4C0Q0</accession>
<organism evidence="13 14">
    <name type="scientific">Bibersteinia trehalosi USDA-ARS-USMARC-189</name>
    <dbReference type="NCBI Taxonomy" id="1263831"/>
    <lineage>
        <taxon>Bacteria</taxon>
        <taxon>Pseudomonadati</taxon>
        <taxon>Pseudomonadota</taxon>
        <taxon>Gammaproteobacteria</taxon>
        <taxon>Pasteurellales</taxon>
        <taxon>Pasteurellaceae</taxon>
        <taxon>Bibersteinia</taxon>
    </lineage>
</organism>
<dbReference type="Pfam" id="PF05746">
    <property type="entry name" value="DALR_1"/>
    <property type="match status" value="1"/>
</dbReference>
<dbReference type="PROSITE" id="PS50861">
    <property type="entry name" value="AA_TRNA_LIGASE_II_GLYAB"/>
    <property type="match status" value="1"/>
</dbReference>
<proteinExistence type="inferred from homology"/>
<reference evidence="13 14" key="1">
    <citation type="submission" date="2013-12" db="EMBL/GenBank/DDBJ databases">
        <title>Annotation of the Bibersteinia trehalosi USDA-ARS-USMARC-189 complete genome.</title>
        <authorList>
            <person name="Harhay G.P."/>
            <person name="McVey S."/>
            <person name="Clawson M.L."/>
            <person name="Bono J."/>
            <person name="Heaton M.P."/>
            <person name="Chitko-Mckown C.G."/>
            <person name="Harhay D.M."/>
            <person name="Smith T.P.L."/>
        </authorList>
    </citation>
    <scope>NUCLEOTIDE SEQUENCE [LARGE SCALE GENOMIC DNA]</scope>
    <source>
        <strain evidence="13 14">USDA-ARS-USMARC-189</strain>
    </source>
</reference>
<dbReference type="PANTHER" id="PTHR30075:SF2">
    <property type="entry name" value="GLYCINE--TRNA LIGASE, CHLOROPLASTIC_MITOCHONDRIAL 2"/>
    <property type="match status" value="1"/>
</dbReference>
<dbReference type="PANTHER" id="PTHR30075">
    <property type="entry name" value="GLYCYL-TRNA SYNTHETASE"/>
    <property type="match status" value="1"/>
</dbReference>
<evidence type="ECO:0000256" key="1">
    <source>
        <dbReference type="ARBA" id="ARBA00004496"/>
    </source>
</evidence>
<dbReference type="InterPro" id="IPR006194">
    <property type="entry name" value="Gly-tRNA-synth_heterodimer"/>
</dbReference>
<evidence type="ECO:0000256" key="5">
    <source>
        <dbReference type="ARBA" id="ARBA00022598"/>
    </source>
</evidence>
<dbReference type="SUPFAM" id="SSF109604">
    <property type="entry name" value="HD-domain/PDEase-like"/>
    <property type="match status" value="1"/>
</dbReference>
<evidence type="ECO:0000256" key="4">
    <source>
        <dbReference type="ARBA" id="ARBA00022490"/>
    </source>
</evidence>
<keyword evidence="7 11" id="KW-0067">ATP-binding</keyword>
<keyword evidence="8 11" id="KW-0648">Protein biosynthesis</keyword>
<evidence type="ECO:0000313" key="13">
    <source>
        <dbReference type="EMBL" id="AHG84911.1"/>
    </source>
</evidence>
<sequence>MNEKVTMTTQNFLAEIGTEELPPKALKKLATAFAENVENELNQAGLAFEKVEWFAAPRRLAVKVLSLAESQPSKEVEKRGPAVSAAFDAEGKPTKAAEGWARGCGITVEQAERIATDKGEWLVHRAVIEGQPTKNLLIDIIAKSLANLPIPKTMRWGDKSEQFVRPVHTVTLLFGADLIEGEILGVKSGRTIRGHRFLGEREFQIENADQYPQLLKDRGSVVADFNERKALILARSQEKATALGGVADIEEDLLDEVTSLVEYPNVLTAKFEERFLAVPAEALVYTMKGDQKYFPIYDKDGKLLPHFIFVSNINPEDPSKIIEGNEKVVRPRLTDAEFFFKTDLKQKLEDQLPRLETVLFQQQLGTLRDKTARIEALAGEIAKQIGADETKAKRAGLLSKCDLMTNMVFEFTDTQGVMGMHYARHDGEDEEVAVALNEQYMPRFAGDNLPNSLVACSVALADKFDTLTGIFGIGQAPKGSADPFALRRAALGSLRIIVEKNLPLDIEELAKTTVQIYQEQAQSNFDKNLGKELKPIFAIQKEGENKLSVASPLTNTNTVKEVVDFMLGRFRAWYESEGIAVDVIQAVLARRPTKPADFDARVRAVSHFRTLDSAEALAAANKRVSNILAKADIAIGDIDVSACVEPAEKALAEAVISLKGEVQPLIAQGDYTAVLDKLANLRQPVDSFFDSVMVNAEDQKLRQNRLAILSTLQGLFLQVADISLLQ</sequence>
<evidence type="ECO:0000256" key="6">
    <source>
        <dbReference type="ARBA" id="ARBA00022741"/>
    </source>
</evidence>
<evidence type="ECO:0000256" key="10">
    <source>
        <dbReference type="ARBA" id="ARBA00047937"/>
    </source>
</evidence>